<accession>A0A319E8N0</accession>
<dbReference type="Proteomes" id="UP000248423">
    <property type="component" value="Unassembled WGS sequence"/>
</dbReference>
<dbReference type="AlphaFoldDB" id="A0A319E8N0"/>
<reference evidence="1 2" key="1">
    <citation type="submission" date="2018-02" db="EMBL/GenBank/DDBJ databases">
        <title>The genomes of Aspergillus section Nigri reveals drivers in fungal speciation.</title>
        <authorList>
            <consortium name="DOE Joint Genome Institute"/>
            <person name="Vesth T.C."/>
            <person name="Nybo J."/>
            <person name="Theobald S."/>
            <person name="Brandl J."/>
            <person name="Frisvad J.C."/>
            <person name="Nielsen K.F."/>
            <person name="Lyhne E.K."/>
            <person name="Kogle M.E."/>
            <person name="Kuo A."/>
            <person name="Riley R."/>
            <person name="Clum A."/>
            <person name="Nolan M."/>
            <person name="Lipzen A."/>
            <person name="Salamov A."/>
            <person name="Henrissat B."/>
            <person name="Wiebenga A."/>
            <person name="De vries R.P."/>
            <person name="Grigoriev I.V."/>
            <person name="Mortensen U.H."/>
            <person name="Andersen M.R."/>
            <person name="Baker S.E."/>
        </authorList>
    </citation>
    <scope>NUCLEOTIDE SEQUENCE [LARGE SCALE GENOMIC DNA]</scope>
    <source>
        <strain evidence="1 2">CBS 121057</strain>
    </source>
</reference>
<evidence type="ECO:0008006" key="3">
    <source>
        <dbReference type="Google" id="ProtNLM"/>
    </source>
</evidence>
<keyword evidence="2" id="KW-1185">Reference proteome</keyword>
<sequence length="444" mass="50539">MALQFIVQNPSGIGITDRRTIRSHVMRGKNAGKPRQSTKKNVTEVRRILYAPRSTSVMPRQVFWSDLCLTSFPQELDSESTALMHRWFFDISDALFPPQFCTKFDIIKSIWVNCILADEAYFHSTLAISASYVDFFQRKSAISSKTLHHISQAYALVNIKLSGPSSVSDSAIAAVVSLAIYQQVHHQPATGLIHLHGLYRMIQLRGGIARLMHEDRALALKPLRLDVELAIQNGTPTLFSANDVPIHPVLCDLDINSEQLPRIPLMLDLFSFSKLLNQVERCPRLKLDPLDYTETLISLLYRLLEVSSLKKPSKPGVTYLAMLAFMMTLLPEYTRDGSICPLLSDRLENTMASELLYSDLPLLLWVLFISGMSVLNLKNHHWLLPLIADTCERLKLNDWAVLQRHLSQFPWIFALHEAPGQRLWEASRERSTHHNKNSDMDQSR</sequence>
<evidence type="ECO:0000313" key="1">
    <source>
        <dbReference type="EMBL" id="PYI02928.1"/>
    </source>
</evidence>
<organism evidence="1 2">
    <name type="scientific">Aspergillus sclerotiicarbonarius (strain CBS 121057 / IBT 28362)</name>
    <dbReference type="NCBI Taxonomy" id="1448318"/>
    <lineage>
        <taxon>Eukaryota</taxon>
        <taxon>Fungi</taxon>
        <taxon>Dikarya</taxon>
        <taxon>Ascomycota</taxon>
        <taxon>Pezizomycotina</taxon>
        <taxon>Eurotiomycetes</taxon>
        <taxon>Eurotiomycetidae</taxon>
        <taxon>Eurotiales</taxon>
        <taxon>Aspergillaceae</taxon>
        <taxon>Aspergillus</taxon>
        <taxon>Aspergillus subgen. Circumdati</taxon>
    </lineage>
</organism>
<dbReference type="InterPro" id="IPR021858">
    <property type="entry name" value="Fun_TF"/>
</dbReference>
<dbReference type="PANTHER" id="PTHR37540">
    <property type="entry name" value="TRANSCRIPTION FACTOR (ACR-2), PUTATIVE-RELATED-RELATED"/>
    <property type="match status" value="1"/>
</dbReference>
<protein>
    <recommendedName>
        <fullName evidence="3">Zn(II)2Cys6 transcription factor</fullName>
    </recommendedName>
</protein>
<dbReference type="OrthoDB" id="4158087at2759"/>
<proteinExistence type="predicted"/>
<evidence type="ECO:0000313" key="2">
    <source>
        <dbReference type="Proteomes" id="UP000248423"/>
    </source>
</evidence>
<name>A0A319E8N0_ASPSB</name>
<dbReference type="Pfam" id="PF11951">
    <property type="entry name" value="Fungal_trans_2"/>
    <property type="match status" value="1"/>
</dbReference>
<gene>
    <name evidence="1" type="ORF">BO78DRAFT_323961</name>
</gene>
<dbReference type="EMBL" id="KZ826387">
    <property type="protein sequence ID" value="PYI02928.1"/>
    <property type="molecule type" value="Genomic_DNA"/>
</dbReference>
<dbReference type="STRING" id="1448318.A0A319E8N0"/>
<dbReference type="PANTHER" id="PTHR37540:SF9">
    <property type="entry name" value="ZN(2)-C6 FUNGAL-TYPE DOMAIN-CONTAINING PROTEIN"/>
    <property type="match status" value="1"/>
</dbReference>
<dbReference type="VEuPathDB" id="FungiDB:BO78DRAFT_323961"/>